<reference evidence="2" key="1">
    <citation type="journal article" date="2021" name="Proc. Natl. Acad. Sci. U.S.A.">
        <title>A Catalog of Tens of Thousands of Viruses from Human Metagenomes Reveals Hidden Associations with Chronic Diseases.</title>
        <authorList>
            <person name="Tisza M.J."/>
            <person name="Buck C.B."/>
        </authorList>
    </citation>
    <scope>NUCLEOTIDE SEQUENCE</scope>
    <source>
        <strain evidence="2">CtLkp13</strain>
    </source>
</reference>
<evidence type="ECO:0000313" key="2">
    <source>
        <dbReference type="EMBL" id="DAD73045.1"/>
    </source>
</evidence>
<accession>A0A8S5LSM4</accession>
<protein>
    <submittedName>
        <fullName evidence="2">Uncharacterized protein</fullName>
    </submittedName>
</protein>
<keyword evidence="1" id="KW-0812">Transmembrane</keyword>
<sequence length="42" mass="4921">MSLYINNCNQPAIVSKFLYLSLTIFEISVYEIIVLVTEIVYY</sequence>
<proteinExistence type="predicted"/>
<keyword evidence="1" id="KW-1133">Transmembrane helix</keyword>
<feature type="transmembrane region" description="Helical" evidence="1">
    <location>
        <begin position="17"/>
        <end position="41"/>
    </location>
</feature>
<keyword evidence="1" id="KW-0472">Membrane</keyword>
<name>A0A8S5LSM4_9CAUD</name>
<dbReference type="EMBL" id="BK014728">
    <property type="protein sequence ID" value="DAD73045.1"/>
    <property type="molecule type" value="Genomic_DNA"/>
</dbReference>
<organism evidence="2">
    <name type="scientific">Siphoviridae sp. ctLkp13</name>
    <dbReference type="NCBI Taxonomy" id="2826252"/>
    <lineage>
        <taxon>Viruses</taxon>
        <taxon>Duplodnaviria</taxon>
        <taxon>Heunggongvirae</taxon>
        <taxon>Uroviricota</taxon>
        <taxon>Caudoviricetes</taxon>
    </lineage>
</organism>
<evidence type="ECO:0000256" key="1">
    <source>
        <dbReference type="SAM" id="Phobius"/>
    </source>
</evidence>